<proteinExistence type="predicted"/>
<sequence>MHKVFPCYCRVRERGWACMVRNLLVFIPKRLSPGLNPKDYDDLHAALLKSHHPHLRARAPLQRGCLHDGNDGGRIIAKDA</sequence>
<dbReference type="AlphaFoldDB" id="A0A3Q7IQU0"/>
<reference evidence="1" key="2">
    <citation type="submission" date="2019-01" db="UniProtKB">
        <authorList>
            <consortium name="EnsemblPlants"/>
        </authorList>
    </citation>
    <scope>IDENTIFICATION</scope>
    <source>
        <strain evidence="1">cv. Heinz 1706</strain>
    </source>
</reference>
<protein>
    <submittedName>
        <fullName evidence="1">Uncharacterized protein</fullName>
    </submittedName>
</protein>
<organism evidence="1">
    <name type="scientific">Solanum lycopersicum</name>
    <name type="common">Tomato</name>
    <name type="synonym">Lycopersicon esculentum</name>
    <dbReference type="NCBI Taxonomy" id="4081"/>
    <lineage>
        <taxon>Eukaryota</taxon>
        <taxon>Viridiplantae</taxon>
        <taxon>Streptophyta</taxon>
        <taxon>Embryophyta</taxon>
        <taxon>Tracheophyta</taxon>
        <taxon>Spermatophyta</taxon>
        <taxon>Magnoliopsida</taxon>
        <taxon>eudicotyledons</taxon>
        <taxon>Gunneridae</taxon>
        <taxon>Pentapetalae</taxon>
        <taxon>asterids</taxon>
        <taxon>lamiids</taxon>
        <taxon>Solanales</taxon>
        <taxon>Solanaceae</taxon>
        <taxon>Solanoideae</taxon>
        <taxon>Solaneae</taxon>
        <taxon>Solanum</taxon>
        <taxon>Solanum subgen. Lycopersicon</taxon>
    </lineage>
</organism>
<keyword evidence="2" id="KW-1185">Reference proteome</keyword>
<evidence type="ECO:0000313" key="2">
    <source>
        <dbReference type="Proteomes" id="UP000004994"/>
    </source>
</evidence>
<accession>A0A3Q7IQU0</accession>
<name>A0A3Q7IQU0_SOLLC</name>
<dbReference type="InParanoid" id="A0A3Q7IQU0"/>
<dbReference type="EnsemblPlants" id="Solyc08g082165.1.1">
    <property type="protein sequence ID" value="Solyc08g082165.1.1"/>
    <property type="gene ID" value="Solyc08g082165.1"/>
</dbReference>
<dbReference type="Proteomes" id="UP000004994">
    <property type="component" value="Chromosome 8"/>
</dbReference>
<evidence type="ECO:0000313" key="1">
    <source>
        <dbReference type="EnsemblPlants" id="Solyc08g082165.1.1"/>
    </source>
</evidence>
<dbReference type="Gramene" id="Solyc08g082165.1.1">
    <property type="protein sequence ID" value="Solyc08g082165.1.1"/>
    <property type="gene ID" value="Solyc08g082165.1"/>
</dbReference>
<reference evidence="1" key="1">
    <citation type="journal article" date="2012" name="Nature">
        <title>The tomato genome sequence provides insights into fleshy fruit evolution.</title>
        <authorList>
            <consortium name="Tomato Genome Consortium"/>
        </authorList>
    </citation>
    <scope>NUCLEOTIDE SEQUENCE [LARGE SCALE GENOMIC DNA]</scope>
    <source>
        <strain evidence="1">cv. Heinz 1706</strain>
    </source>
</reference>